<dbReference type="Proteomes" id="UP000041254">
    <property type="component" value="Unassembled WGS sequence"/>
</dbReference>
<dbReference type="SMART" id="SM00184">
    <property type="entry name" value="RING"/>
    <property type="match status" value="1"/>
</dbReference>
<evidence type="ECO:0000259" key="6">
    <source>
        <dbReference type="PROSITE" id="PS50089"/>
    </source>
</evidence>
<dbReference type="AlphaFoldDB" id="A0A0G4G5T4"/>
<feature type="region of interest" description="Disordered" evidence="5">
    <location>
        <begin position="1"/>
        <end position="52"/>
    </location>
</feature>
<feature type="domain" description="RING-type" evidence="6">
    <location>
        <begin position="62"/>
        <end position="108"/>
    </location>
</feature>
<keyword evidence="8" id="KW-1185">Reference proteome</keyword>
<evidence type="ECO:0000256" key="4">
    <source>
        <dbReference type="PROSITE-ProRule" id="PRU00175"/>
    </source>
</evidence>
<keyword evidence="3" id="KW-0862">Zinc</keyword>
<dbReference type="VEuPathDB" id="CryptoDB:Vbra_17171"/>
<evidence type="ECO:0000313" key="8">
    <source>
        <dbReference type="Proteomes" id="UP000041254"/>
    </source>
</evidence>
<reference evidence="7 8" key="1">
    <citation type="submission" date="2014-11" db="EMBL/GenBank/DDBJ databases">
        <authorList>
            <person name="Zhu J."/>
            <person name="Qi W."/>
            <person name="Song R."/>
        </authorList>
    </citation>
    <scope>NUCLEOTIDE SEQUENCE [LARGE SCALE GENOMIC DNA]</scope>
</reference>
<proteinExistence type="predicted"/>
<dbReference type="OrthoDB" id="251770at2759"/>
<dbReference type="InParanoid" id="A0A0G4G5T4"/>
<dbReference type="Pfam" id="PF00097">
    <property type="entry name" value="zf-C3HC4"/>
    <property type="match status" value="1"/>
</dbReference>
<organism evidence="7 8">
    <name type="scientific">Vitrella brassicaformis (strain CCMP3155)</name>
    <dbReference type="NCBI Taxonomy" id="1169540"/>
    <lineage>
        <taxon>Eukaryota</taxon>
        <taxon>Sar</taxon>
        <taxon>Alveolata</taxon>
        <taxon>Colpodellida</taxon>
        <taxon>Vitrellaceae</taxon>
        <taxon>Vitrella</taxon>
    </lineage>
</organism>
<keyword evidence="2 4" id="KW-0863">Zinc-finger</keyword>
<evidence type="ECO:0000256" key="2">
    <source>
        <dbReference type="ARBA" id="ARBA00022771"/>
    </source>
</evidence>
<dbReference type="Gene3D" id="3.30.40.10">
    <property type="entry name" value="Zinc/RING finger domain, C3HC4 (zinc finger)"/>
    <property type="match status" value="1"/>
</dbReference>
<evidence type="ECO:0000256" key="5">
    <source>
        <dbReference type="SAM" id="MobiDB-lite"/>
    </source>
</evidence>
<dbReference type="PROSITE" id="PS50089">
    <property type="entry name" value="ZF_RING_2"/>
    <property type="match status" value="1"/>
</dbReference>
<keyword evidence="1" id="KW-0479">Metal-binding</keyword>
<sequence>MSQCAGAAGTARQRGLLRSQAGIRPGAGGKGGAAGRARKPPEGSSGGHSGDAHVVEGRRNKCCICQEARDDTDKGILSCGHEFCFDCIAQAFIARTKAGHACQCPLCHQSKVSPIVTRETLVRTTRSRKRKAQDISEEEGDPSSSEGYAVRVEDKFEVRVNEDGVEEVWRISKQDLSHKGFRGPMKGGEMWPPADFDVDQFMEVMSDADIDYVTRKAVSVHHKWTEDSQMRKFRRLQTVMDTLTAQKEYCEVERIKEMIDWPEPGVGAWNRTHHRGHIDGALTQQWVREGKHKHFHKDFYDRSHWTAYQFMDAELLCDQQQTRRLKRSTRDLLYQHDVNCVLTSAWRP</sequence>
<name>A0A0G4G5T4_VITBC</name>
<dbReference type="EMBL" id="CDMY01000571">
    <property type="protein sequence ID" value="CEM23851.1"/>
    <property type="molecule type" value="Genomic_DNA"/>
</dbReference>
<dbReference type="GO" id="GO:0008270">
    <property type="term" value="F:zinc ion binding"/>
    <property type="evidence" value="ECO:0007669"/>
    <property type="project" value="UniProtKB-KW"/>
</dbReference>
<protein>
    <recommendedName>
        <fullName evidence="6">RING-type domain-containing protein</fullName>
    </recommendedName>
</protein>
<dbReference type="InterPro" id="IPR013083">
    <property type="entry name" value="Znf_RING/FYVE/PHD"/>
</dbReference>
<dbReference type="PROSITE" id="PS00518">
    <property type="entry name" value="ZF_RING_1"/>
    <property type="match status" value="1"/>
</dbReference>
<feature type="region of interest" description="Disordered" evidence="5">
    <location>
        <begin position="123"/>
        <end position="148"/>
    </location>
</feature>
<feature type="compositionally biased region" description="Gly residues" evidence="5">
    <location>
        <begin position="25"/>
        <end position="34"/>
    </location>
</feature>
<dbReference type="InterPro" id="IPR001841">
    <property type="entry name" value="Znf_RING"/>
</dbReference>
<evidence type="ECO:0000256" key="1">
    <source>
        <dbReference type="ARBA" id="ARBA00022723"/>
    </source>
</evidence>
<accession>A0A0G4G5T4</accession>
<evidence type="ECO:0000313" key="7">
    <source>
        <dbReference type="EMBL" id="CEM23851.1"/>
    </source>
</evidence>
<gene>
    <name evidence="7" type="ORF">Vbra_17171</name>
</gene>
<dbReference type="InterPro" id="IPR017907">
    <property type="entry name" value="Znf_RING_CS"/>
</dbReference>
<dbReference type="InterPro" id="IPR018957">
    <property type="entry name" value="Znf_C3HC4_RING-type"/>
</dbReference>
<dbReference type="SUPFAM" id="SSF57850">
    <property type="entry name" value="RING/U-box"/>
    <property type="match status" value="1"/>
</dbReference>
<evidence type="ECO:0000256" key="3">
    <source>
        <dbReference type="ARBA" id="ARBA00022833"/>
    </source>
</evidence>